<keyword evidence="5" id="KW-1185">Reference proteome</keyword>
<dbReference type="PANTHER" id="PTHR10869:SF42">
    <property type="entry name" value="PROLYL 4-HYDROXYLASE 1"/>
    <property type="match status" value="1"/>
</dbReference>
<gene>
    <name evidence="4" type="ORF">QJS04_geneDACA004402</name>
</gene>
<evidence type="ECO:0000256" key="1">
    <source>
        <dbReference type="ARBA" id="ARBA00004586"/>
    </source>
</evidence>
<name>A0AAV9B5H9_ACOGR</name>
<keyword evidence="2" id="KW-0479">Metal-binding</keyword>
<dbReference type="Proteomes" id="UP001179952">
    <property type="component" value="Unassembled WGS sequence"/>
</dbReference>
<dbReference type="AlphaFoldDB" id="A0AAV9B5H9"/>
<dbReference type="GO" id="GO:0004656">
    <property type="term" value="F:procollagen-proline 4-dioxygenase activity"/>
    <property type="evidence" value="ECO:0007669"/>
    <property type="project" value="TreeGrafter"/>
</dbReference>
<dbReference type="EMBL" id="JAUJYN010000005">
    <property type="protein sequence ID" value="KAK1271584.1"/>
    <property type="molecule type" value="Genomic_DNA"/>
</dbReference>
<evidence type="ECO:0008006" key="6">
    <source>
        <dbReference type="Google" id="ProtNLM"/>
    </source>
</evidence>
<dbReference type="InterPro" id="IPR045054">
    <property type="entry name" value="P4HA-like"/>
</dbReference>
<comment type="caution">
    <text evidence="4">The sequence shown here is derived from an EMBL/GenBank/DDBJ whole genome shotgun (WGS) entry which is preliminary data.</text>
</comment>
<dbReference type="GO" id="GO:0005789">
    <property type="term" value="C:endoplasmic reticulum membrane"/>
    <property type="evidence" value="ECO:0007669"/>
    <property type="project" value="UniProtKB-SubCell"/>
</dbReference>
<keyword evidence="3" id="KW-0408">Iron</keyword>
<evidence type="ECO:0000313" key="5">
    <source>
        <dbReference type="Proteomes" id="UP001179952"/>
    </source>
</evidence>
<accession>A0AAV9B5H9</accession>
<evidence type="ECO:0000256" key="3">
    <source>
        <dbReference type="ARBA" id="ARBA00023004"/>
    </source>
</evidence>
<protein>
    <recommendedName>
        <fullName evidence="6">Prolyl 4-hydroxylase alpha subunit Fe(2+) 2OG dioxygenase domain-containing protein</fullName>
    </recommendedName>
</protein>
<organism evidence="4 5">
    <name type="scientific">Acorus gramineus</name>
    <name type="common">Dwarf sweet flag</name>
    <dbReference type="NCBI Taxonomy" id="55184"/>
    <lineage>
        <taxon>Eukaryota</taxon>
        <taxon>Viridiplantae</taxon>
        <taxon>Streptophyta</taxon>
        <taxon>Embryophyta</taxon>
        <taxon>Tracheophyta</taxon>
        <taxon>Spermatophyta</taxon>
        <taxon>Magnoliopsida</taxon>
        <taxon>Liliopsida</taxon>
        <taxon>Acoraceae</taxon>
        <taxon>Acorus</taxon>
    </lineage>
</organism>
<reference evidence="4" key="2">
    <citation type="submission" date="2023-06" db="EMBL/GenBank/DDBJ databases">
        <authorList>
            <person name="Ma L."/>
            <person name="Liu K.-W."/>
            <person name="Li Z."/>
            <person name="Hsiao Y.-Y."/>
            <person name="Qi Y."/>
            <person name="Fu T."/>
            <person name="Tang G."/>
            <person name="Zhang D."/>
            <person name="Sun W.-H."/>
            <person name="Liu D.-K."/>
            <person name="Li Y."/>
            <person name="Chen G.-Z."/>
            <person name="Liu X.-D."/>
            <person name="Liao X.-Y."/>
            <person name="Jiang Y.-T."/>
            <person name="Yu X."/>
            <person name="Hao Y."/>
            <person name="Huang J."/>
            <person name="Zhao X.-W."/>
            <person name="Ke S."/>
            <person name="Chen Y.-Y."/>
            <person name="Wu W.-L."/>
            <person name="Hsu J.-L."/>
            <person name="Lin Y.-F."/>
            <person name="Huang M.-D."/>
            <person name="Li C.-Y."/>
            <person name="Huang L."/>
            <person name="Wang Z.-W."/>
            <person name="Zhao X."/>
            <person name="Zhong W.-Y."/>
            <person name="Peng D.-H."/>
            <person name="Ahmad S."/>
            <person name="Lan S."/>
            <person name="Zhang J.-S."/>
            <person name="Tsai W.-C."/>
            <person name="Van De Peer Y."/>
            <person name="Liu Z.-J."/>
        </authorList>
    </citation>
    <scope>NUCLEOTIDE SEQUENCE</scope>
    <source>
        <strain evidence="4">SCP</strain>
        <tissue evidence="4">Leaves</tissue>
    </source>
</reference>
<reference evidence="4" key="1">
    <citation type="journal article" date="2023" name="Nat. Commun.">
        <title>Diploid and tetraploid genomes of Acorus and the evolution of monocots.</title>
        <authorList>
            <person name="Ma L."/>
            <person name="Liu K.W."/>
            <person name="Li Z."/>
            <person name="Hsiao Y.Y."/>
            <person name="Qi Y."/>
            <person name="Fu T."/>
            <person name="Tang G.D."/>
            <person name="Zhang D."/>
            <person name="Sun W.H."/>
            <person name="Liu D.K."/>
            <person name="Li Y."/>
            <person name="Chen G.Z."/>
            <person name="Liu X.D."/>
            <person name="Liao X.Y."/>
            <person name="Jiang Y.T."/>
            <person name="Yu X."/>
            <person name="Hao Y."/>
            <person name="Huang J."/>
            <person name="Zhao X.W."/>
            <person name="Ke S."/>
            <person name="Chen Y.Y."/>
            <person name="Wu W.L."/>
            <person name="Hsu J.L."/>
            <person name="Lin Y.F."/>
            <person name="Huang M.D."/>
            <person name="Li C.Y."/>
            <person name="Huang L."/>
            <person name="Wang Z.W."/>
            <person name="Zhao X."/>
            <person name="Zhong W.Y."/>
            <person name="Peng D.H."/>
            <person name="Ahmad S."/>
            <person name="Lan S."/>
            <person name="Zhang J.S."/>
            <person name="Tsai W.C."/>
            <person name="Van de Peer Y."/>
            <person name="Liu Z.J."/>
        </authorList>
    </citation>
    <scope>NUCLEOTIDE SEQUENCE</scope>
    <source>
        <strain evidence="4">SCP</strain>
    </source>
</reference>
<comment type="subcellular location">
    <subcellularLocation>
        <location evidence="1">Endoplasmic reticulum membrane</location>
    </subcellularLocation>
</comment>
<evidence type="ECO:0000256" key="2">
    <source>
        <dbReference type="ARBA" id="ARBA00022723"/>
    </source>
</evidence>
<evidence type="ECO:0000313" key="4">
    <source>
        <dbReference type="EMBL" id="KAK1271584.1"/>
    </source>
</evidence>
<dbReference type="Gene3D" id="2.60.120.620">
    <property type="entry name" value="q2cbj1_9rhob like domain"/>
    <property type="match status" value="1"/>
</dbReference>
<proteinExistence type="predicted"/>
<dbReference type="GO" id="GO:0046872">
    <property type="term" value="F:metal ion binding"/>
    <property type="evidence" value="ECO:0007669"/>
    <property type="project" value="UniProtKB-KW"/>
</dbReference>
<dbReference type="PANTHER" id="PTHR10869">
    <property type="entry name" value="PROLYL 4-HYDROXYLASE ALPHA SUBUNIT"/>
    <property type="match status" value="1"/>
</dbReference>
<sequence length="134" mass="15080">MRQGFKSDVRTSSGMFLNYEQRKHLLVQIFCVFSSLHKIYKFEKKHRYEKDEYYKPHFDYFSDTAGNGSCSCGGQFVKGLSVKPVKGDAVLFWSMGLDGKSDPKSLHGGCGVLNGEKCATKAAPHCMKPTKKIK</sequence>